<dbReference type="EMBL" id="KE653574">
    <property type="protein sequence ID" value="EQK99191.1"/>
    <property type="molecule type" value="Genomic_DNA"/>
</dbReference>
<comment type="subcellular location">
    <subcellularLocation>
        <location evidence="1">Nucleus</location>
    </subcellularLocation>
</comment>
<dbReference type="CDD" id="cd00067">
    <property type="entry name" value="GAL4"/>
    <property type="match status" value="1"/>
</dbReference>
<dbReference type="InterPro" id="IPR001138">
    <property type="entry name" value="Zn2Cys6_DnaBD"/>
</dbReference>
<dbReference type="Pfam" id="PF00172">
    <property type="entry name" value="Zn_clus"/>
    <property type="match status" value="1"/>
</dbReference>
<dbReference type="SMART" id="SM00066">
    <property type="entry name" value="GAL4"/>
    <property type="match status" value="1"/>
</dbReference>
<dbReference type="OrthoDB" id="1924787at2759"/>
<dbReference type="Pfam" id="PF04082">
    <property type="entry name" value="Fungal_trans"/>
    <property type="match status" value="1"/>
</dbReference>
<gene>
    <name evidence="11" type="ORF">OCS_05092</name>
</gene>
<dbReference type="Gene3D" id="4.10.240.10">
    <property type="entry name" value="Zn(2)-C6 fungal-type DNA-binding domain"/>
    <property type="match status" value="1"/>
</dbReference>
<feature type="coiled-coil region" evidence="8">
    <location>
        <begin position="67"/>
        <end position="101"/>
    </location>
</feature>
<keyword evidence="6" id="KW-0804">Transcription</keyword>
<evidence type="ECO:0000259" key="10">
    <source>
        <dbReference type="PROSITE" id="PS50048"/>
    </source>
</evidence>
<evidence type="ECO:0000256" key="3">
    <source>
        <dbReference type="ARBA" id="ARBA00022833"/>
    </source>
</evidence>
<dbReference type="Proteomes" id="UP000019374">
    <property type="component" value="Unassembled WGS sequence"/>
</dbReference>
<dbReference type="InterPro" id="IPR050987">
    <property type="entry name" value="AtrR-like"/>
</dbReference>
<keyword evidence="2" id="KW-0479">Metal-binding</keyword>
<dbReference type="AlphaFoldDB" id="T5ABU1"/>
<feature type="region of interest" description="Disordered" evidence="9">
    <location>
        <begin position="102"/>
        <end position="122"/>
    </location>
</feature>
<evidence type="ECO:0000256" key="9">
    <source>
        <dbReference type="SAM" id="MobiDB-lite"/>
    </source>
</evidence>
<dbReference type="PROSITE" id="PS50048">
    <property type="entry name" value="ZN2_CY6_FUNGAL_2"/>
    <property type="match status" value="1"/>
</dbReference>
<evidence type="ECO:0000256" key="6">
    <source>
        <dbReference type="ARBA" id="ARBA00023163"/>
    </source>
</evidence>
<dbReference type="GO" id="GO:0000981">
    <property type="term" value="F:DNA-binding transcription factor activity, RNA polymerase II-specific"/>
    <property type="evidence" value="ECO:0007669"/>
    <property type="project" value="InterPro"/>
</dbReference>
<protein>
    <submittedName>
        <fullName evidence="11">C6 transcription factor FacB</fullName>
    </submittedName>
</protein>
<evidence type="ECO:0000256" key="1">
    <source>
        <dbReference type="ARBA" id="ARBA00004123"/>
    </source>
</evidence>
<dbReference type="FunFam" id="4.10.240.10:FF:000007">
    <property type="entry name" value="C6 transcription factor FacB"/>
    <property type="match status" value="1"/>
</dbReference>
<evidence type="ECO:0000256" key="2">
    <source>
        <dbReference type="ARBA" id="ARBA00022723"/>
    </source>
</evidence>
<dbReference type="CDD" id="cd15485">
    <property type="entry name" value="ZIP_Cat8"/>
    <property type="match status" value="1"/>
</dbReference>
<feature type="region of interest" description="Disordered" evidence="9">
    <location>
        <begin position="665"/>
        <end position="685"/>
    </location>
</feature>
<sequence>MPGILPMKVIKVGNSAQSRIAQACDRCRSKKIRCDGVRPTCSQCANVGFECRTSDKLSRRAFPRGYTESLEERVRQLEAEVRELKDLLDEKDEKLDMLSAMHGAHRPSSTLPSSPATPKDPHAVARRDSFRVQAPPLLLGVDSSDSWFMGPSSGRSLITSLKRKLQETGKPCTDFNPDAFLHVQGCPPLTTQQLDQSSRIPPRLFSDRSVNVFFQEWAPLFPVVHKPTFLGVYEEFVASPDNVRCGYKLAQLHLVFSIAGLSSASPDYRQVAACEQQWTRALEALRFENSIKTLQCLILALLYCTIRGDHKRLQHYKSIAVGLSHRLGLHQSQRRFSFGALALETRKKVFWTLYTLDCPPAATMGLPKLLKEEVIETEYPSDTDDEYITEKGFQPTLPGESTRLSSALALFRASRILARVLDSLYLTSTNHELSLQKLRMLEGELDSWFAELPTHLRLKFVQDKPSTDVTGSRSPLLALTFYYIRTLIYRPAVGSTLGPKAAPALLSIAESSKHMIQITQLLEQRSMSFSFCLNKFDLLAVCGTTLLYQVADLKQDSKLTREVGRLVSVVIKTLVGAKAAGSLHLQRVARSLMCVDVAGAGSLAAPARQGSVPAPCQAPPLSRAMSNNSGYTQSPFQHLLTTGGDRMEFQDKGRRMTMPFISAQEAEVHRARPRPSFDSVSPRDMTGMGSADSYIAASSTAAASRSIPNLDYLSLSNTPSQTQPPSPTEMARMQAAGSARSQAEQMLSGGGQGTGKLARVSTSDWEALLGSMDGGLNNVYDAIYGGASLINEASLPGNNNPRVQDWSPDSWDLSSFSLGELGRGTRGAAQSVLSMSDESLSSGEEVAPSELGLSVGSVEYHKHLGSGESFGADGLERFRL</sequence>
<feature type="region of interest" description="Disordered" evidence="9">
    <location>
        <begin position="713"/>
        <end position="757"/>
    </location>
</feature>
<evidence type="ECO:0000256" key="8">
    <source>
        <dbReference type="SAM" id="Coils"/>
    </source>
</evidence>
<dbReference type="PANTHER" id="PTHR46910">
    <property type="entry name" value="TRANSCRIPTION FACTOR PDR1"/>
    <property type="match status" value="1"/>
</dbReference>
<dbReference type="GO" id="GO:0006351">
    <property type="term" value="P:DNA-templated transcription"/>
    <property type="evidence" value="ECO:0007669"/>
    <property type="project" value="InterPro"/>
</dbReference>
<accession>T5ABU1</accession>
<organism evidence="11 12">
    <name type="scientific">Ophiocordyceps sinensis (strain Co18 / CGMCC 3.14243)</name>
    <name type="common">Yarsagumba caterpillar fungus</name>
    <name type="synonym">Hirsutella sinensis</name>
    <dbReference type="NCBI Taxonomy" id="911162"/>
    <lineage>
        <taxon>Eukaryota</taxon>
        <taxon>Fungi</taxon>
        <taxon>Dikarya</taxon>
        <taxon>Ascomycota</taxon>
        <taxon>Pezizomycotina</taxon>
        <taxon>Sordariomycetes</taxon>
        <taxon>Hypocreomycetidae</taxon>
        <taxon>Hypocreales</taxon>
        <taxon>Ophiocordycipitaceae</taxon>
        <taxon>Ophiocordyceps</taxon>
    </lineage>
</organism>
<evidence type="ECO:0000313" key="12">
    <source>
        <dbReference type="Proteomes" id="UP000019374"/>
    </source>
</evidence>
<feature type="domain" description="Zn(2)-C6 fungal-type" evidence="10">
    <location>
        <begin position="23"/>
        <end position="53"/>
    </location>
</feature>
<dbReference type="GO" id="GO:0008270">
    <property type="term" value="F:zinc ion binding"/>
    <property type="evidence" value="ECO:0007669"/>
    <property type="project" value="InterPro"/>
</dbReference>
<dbReference type="GO" id="GO:0005634">
    <property type="term" value="C:nucleus"/>
    <property type="evidence" value="ECO:0007669"/>
    <property type="project" value="UniProtKB-SubCell"/>
</dbReference>
<keyword evidence="7" id="KW-0539">Nucleus</keyword>
<dbReference type="CDD" id="cd12148">
    <property type="entry name" value="fungal_TF_MHR"/>
    <property type="match status" value="1"/>
</dbReference>
<keyword evidence="4" id="KW-0805">Transcription regulation</keyword>
<dbReference type="PROSITE" id="PS00463">
    <property type="entry name" value="ZN2_CY6_FUNGAL_1"/>
    <property type="match status" value="1"/>
</dbReference>
<dbReference type="InterPro" id="IPR036864">
    <property type="entry name" value="Zn2-C6_fun-type_DNA-bd_sf"/>
</dbReference>
<evidence type="ECO:0000256" key="5">
    <source>
        <dbReference type="ARBA" id="ARBA00023125"/>
    </source>
</evidence>
<dbReference type="SMART" id="SM00906">
    <property type="entry name" value="Fungal_trans"/>
    <property type="match status" value="1"/>
</dbReference>
<dbReference type="GO" id="GO:0003677">
    <property type="term" value="F:DNA binding"/>
    <property type="evidence" value="ECO:0007669"/>
    <property type="project" value="UniProtKB-KW"/>
</dbReference>
<evidence type="ECO:0000313" key="11">
    <source>
        <dbReference type="EMBL" id="EQK99191.1"/>
    </source>
</evidence>
<dbReference type="InterPro" id="IPR007219">
    <property type="entry name" value="XnlR_reg_dom"/>
</dbReference>
<name>T5ABU1_OPHSC</name>
<reference evidence="11 12" key="1">
    <citation type="journal article" date="2013" name="Chin. Sci. Bull.">
        <title>Genome survey uncovers the secrets of sex and lifestyle in caterpillar fungus.</title>
        <authorList>
            <person name="Hu X."/>
            <person name="Zhang Y."/>
            <person name="Xiao G."/>
            <person name="Zheng P."/>
            <person name="Xia Y."/>
            <person name="Zhang X."/>
            <person name="St Leger R.J."/>
            <person name="Liu X."/>
            <person name="Wang C."/>
        </authorList>
    </citation>
    <scope>NUCLEOTIDE SEQUENCE [LARGE SCALE GENOMIC DNA]</scope>
    <source>
        <strain evidence="12">Co18 / CGMCC 3.14243</strain>
        <tissue evidence="11">Fruit-body</tissue>
    </source>
</reference>
<feature type="compositionally biased region" description="Low complexity" evidence="9">
    <location>
        <begin position="107"/>
        <end position="117"/>
    </location>
</feature>
<keyword evidence="8" id="KW-0175">Coiled coil</keyword>
<proteinExistence type="predicted"/>
<keyword evidence="5" id="KW-0238">DNA-binding</keyword>
<dbReference type="HOGENOM" id="CLU_007124_0_0_1"/>
<evidence type="ECO:0000256" key="4">
    <source>
        <dbReference type="ARBA" id="ARBA00023015"/>
    </source>
</evidence>
<keyword evidence="3" id="KW-0862">Zinc</keyword>
<dbReference type="SUPFAM" id="SSF57701">
    <property type="entry name" value="Zn2/Cys6 DNA-binding domain"/>
    <property type="match status" value="1"/>
</dbReference>
<dbReference type="eggNOG" id="ENOG502QTKQ">
    <property type="taxonomic scope" value="Eukaryota"/>
</dbReference>
<dbReference type="PANTHER" id="PTHR46910:SF12">
    <property type="entry name" value="REGULATORY PROTEIN CAT8"/>
    <property type="match status" value="1"/>
</dbReference>
<evidence type="ECO:0000256" key="7">
    <source>
        <dbReference type="ARBA" id="ARBA00023242"/>
    </source>
</evidence>